<dbReference type="GO" id="GO:0006400">
    <property type="term" value="P:tRNA modification"/>
    <property type="evidence" value="ECO:0007669"/>
    <property type="project" value="UniProtKB-UniRule"/>
</dbReference>
<dbReference type="InterPro" id="IPR012795">
    <property type="entry name" value="tRNA_Ile_lys_synt_N"/>
</dbReference>
<organism evidence="8 9">
    <name type="scientific">Rhizorhabdus dicambivorans</name>
    <dbReference type="NCBI Taxonomy" id="1850238"/>
    <lineage>
        <taxon>Bacteria</taxon>
        <taxon>Pseudomonadati</taxon>
        <taxon>Pseudomonadota</taxon>
        <taxon>Alphaproteobacteria</taxon>
        <taxon>Sphingomonadales</taxon>
        <taxon>Sphingomonadaceae</taxon>
        <taxon>Rhizorhabdus</taxon>
    </lineage>
</organism>
<keyword evidence="4 6" id="KW-0067">ATP-binding</keyword>
<evidence type="ECO:0000313" key="8">
    <source>
        <dbReference type="EMBL" id="PCE43125.1"/>
    </source>
</evidence>
<evidence type="ECO:0000256" key="4">
    <source>
        <dbReference type="ARBA" id="ARBA00022840"/>
    </source>
</evidence>
<dbReference type="SUPFAM" id="SSF52402">
    <property type="entry name" value="Adenine nucleotide alpha hydrolases-like"/>
    <property type="match status" value="1"/>
</dbReference>
<accession>A0A2A4FY44</accession>
<comment type="domain">
    <text evidence="6">The N-terminal region contains the highly conserved SGGXDS motif, predicted to be a P-loop motif involved in ATP binding.</text>
</comment>
<dbReference type="GO" id="GO:0005524">
    <property type="term" value="F:ATP binding"/>
    <property type="evidence" value="ECO:0007669"/>
    <property type="project" value="UniProtKB-UniRule"/>
</dbReference>
<dbReference type="AlphaFoldDB" id="A0A2A4FY44"/>
<proteinExistence type="inferred from homology"/>
<dbReference type="PANTHER" id="PTHR43033">
    <property type="entry name" value="TRNA(ILE)-LYSIDINE SYNTHASE-RELATED"/>
    <property type="match status" value="1"/>
</dbReference>
<keyword evidence="1 6" id="KW-0436">Ligase</keyword>
<evidence type="ECO:0000256" key="2">
    <source>
        <dbReference type="ARBA" id="ARBA00022694"/>
    </source>
</evidence>
<evidence type="ECO:0000256" key="1">
    <source>
        <dbReference type="ARBA" id="ARBA00022598"/>
    </source>
</evidence>
<dbReference type="HAMAP" id="MF_01161">
    <property type="entry name" value="tRNA_Ile_lys_synt"/>
    <property type="match status" value="1"/>
</dbReference>
<dbReference type="Pfam" id="PF01171">
    <property type="entry name" value="ATP_bind_3"/>
    <property type="match status" value="1"/>
</dbReference>
<evidence type="ECO:0000256" key="6">
    <source>
        <dbReference type="HAMAP-Rule" id="MF_01161"/>
    </source>
</evidence>
<dbReference type="Gene3D" id="3.40.50.620">
    <property type="entry name" value="HUPs"/>
    <property type="match status" value="1"/>
</dbReference>
<comment type="subcellular location">
    <subcellularLocation>
        <location evidence="6">Cytoplasm</location>
    </subcellularLocation>
</comment>
<evidence type="ECO:0000256" key="3">
    <source>
        <dbReference type="ARBA" id="ARBA00022741"/>
    </source>
</evidence>
<dbReference type="EC" id="6.3.4.19" evidence="6"/>
<evidence type="ECO:0000259" key="7">
    <source>
        <dbReference type="Pfam" id="PF01171"/>
    </source>
</evidence>
<reference evidence="8 9" key="1">
    <citation type="submission" date="2017-09" db="EMBL/GenBank/DDBJ databases">
        <title>The Catabolism of 3,6-Dichlorosalicylic acid is Initiated by the Cytochrome P450 Monooxygenase DsmABC in Rhizorhabdus dicambivorans Ndbn-20.</title>
        <authorList>
            <person name="Na L."/>
        </authorList>
    </citation>
    <scope>NUCLEOTIDE SEQUENCE [LARGE SCALE GENOMIC DNA]</scope>
    <source>
        <strain evidence="8 9">Ndbn-20m</strain>
    </source>
</reference>
<dbReference type="PANTHER" id="PTHR43033:SF1">
    <property type="entry name" value="TRNA(ILE)-LYSIDINE SYNTHASE-RELATED"/>
    <property type="match status" value="1"/>
</dbReference>
<dbReference type="GO" id="GO:0005737">
    <property type="term" value="C:cytoplasm"/>
    <property type="evidence" value="ECO:0007669"/>
    <property type="project" value="UniProtKB-SubCell"/>
</dbReference>
<dbReference type="Proteomes" id="UP000218934">
    <property type="component" value="Unassembled WGS sequence"/>
</dbReference>
<dbReference type="NCBIfam" id="TIGR02432">
    <property type="entry name" value="lysidine_TilS_N"/>
    <property type="match status" value="1"/>
</dbReference>
<protein>
    <recommendedName>
        <fullName evidence="6">tRNA(Ile)-lysidine synthase</fullName>
        <ecNumber evidence="6">6.3.4.19</ecNumber>
    </recommendedName>
    <alternativeName>
        <fullName evidence="6">tRNA(Ile)-2-lysyl-cytidine synthase</fullName>
    </alternativeName>
    <alternativeName>
        <fullName evidence="6">tRNA(Ile)-lysidine synthetase</fullName>
    </alternativeName>
</protein>
<keyword evidence="2 6" id="KW-0819">tRNA processing</keyword>
<feature type="domain" description="tRNA(Ile)-lysidine/2-thiocytidine synthase N-terminal" evidence="7">
    <location>
        <begin position="28"/>
        <end position="198"/>
    </location>
</feature>
<dbReference type="KEGG" id="rdi:CMV14_17670"/>
<evidence type="ECO:0000313" key="9">
    <source>
        <dbReference type="Proteomes" id="UP000218934"/>
    </source>
</evidence>
<name>A0A2A4FY44_9SPHN</name>
<keyword evidence="3 6" id="KW-0547">Nucleotide-binding</keyword>
<dbReference type="RefSeq" id="WP_066962371.1">
    <property type="nucleotide sequence ID" value="NZ_CP023449.1"/>
</dbReference>
<keyword evidence="6" id="KW-0963">Cytoplasm</keyword>
<dbReference type="GO" id="GO:0032267">
    <property type="term" value="F:tRNA(Ile)-lysidine synthase activity"/>
    <property type="evidence" value="ECO:0007669"/>
    <property type="project" value="UniProtKB-EC"/>
</dbReference>
<keyword evidence="9" id="KW-1185">Reference proteome</keyword>
<comment type="caution">
    <text evidence="8">The sequence shown here is derived from an EMBL/GenBank/DDBJ whole genome shotgun (WGS) entry which is preliminary data.</text>
</comment>
<gene>
    <name evidence="6 8" type="primary">tilS</name>
    <name evidence="8" type="ORF">COO09_07455</name>
</gene>
<dbReference type="InterPro" id="IPR012094">
    <property type="entry name" value="tRNA_Ile_lys_synt"/>
</dbReference>
<feature type="binding site" evidence="6">
    <location>
        <begin position="32"/>
        <end position="37"/>
    </location>
    <ligand>
        <name>ATP</name>
        <dbReference type="ChEBI" id="CHEBI:30616"/>
    </ligand>
</feature>
<evidence type="ECO:0000256" key="5">
    <source>
        <dbReference type="ARBA" id="ARBA00048539"/>
    </source>
</evidence>
<comment type="catalytic activity">
    <reaction evidence="5 6">
        <text>cytidine(34) in tRNA(Ile2) + L-lysine + ATP = lysidine(34) in tRNA(Ile2) + AMP + diphosphate + H(+)</text>
        <dbReference type="Rhea" id="RHEA:43744"/>
        <dbReference type="Rhea" id="RHEA-COMP:10625"/>
        <dbReference type="Rhea" id="RHEA-COMP:10670"/>
        <dbReference type="ChEBI" id="CHEBI:15378"/>
        <dbReference type="ChEBI" id="CHEBI:30616"/>
        <dbReference type="ChEBI" id="CHEBI:32551"/>
        <dbReference type="ChEBI" id="CHEBI:33019"/>
        <dbReference type="ChEBI" id="CHEBI:82748"/>
        <dbReference type="ChEBI" id="CHEBI:83665"/>
        <dbReference type="ChEBI" id="CHEBI:456215"/>
        <dbReference type="EC" id="6.3.4.19"/>
    </reaction>
</comment>
<dbReference type="OrthoDB" id="9807403at2"/>
<dbReference type="CDD" id="cd01992">
    <property type="entry name" value="TilS_N"/>
    <property type="match status" value="1"/>
</dbReference>
<comment type="similarity">
    <text evidence="6">Belongs to the tRNA(Ile)-lysidine synthase family.</text>
</comment>
<sequence>MTPITALQRDRLAANLTRLLPDPAARLGIAVSGGPDSMALLHLAAVAFPGRIEAATVDHGLRAGSPAEAALVGRASEALGVPHAILHVDVAREASLQAAARRARYEALAAWARERGLGAVATAHHADDQAETLLMRLGRGAGLAGLGGIRERRDLGGVLLVRPLIGWRRSELAAVVADVETADDPSNADPRYDRTHARALLAALGDRLDPLRIAASAAHLAQADEALEWIVSEAVRSRVERCADGRILADIEGLPREIARRILARLVEEGDSPVDGPTLDTAMARLDAGLVATLGVLKLSPGRRVSIEKAPPRR</sequence>
<dbReference type="InterPro" id="IPR014729">
    <property type="entry name" value="Rossmann-like_a/b/a_fold"/>
</dbReference>
<dbReference type="InterPro" id="IPR011063">
    <property type="entry name" value="TilS/TtcA_N"/>
</dbReference>
<comment type="function">
    <text evidence="6">Ligates lysine onto the cytidine present at position 34 of the AUA codon-specific tRNA(Ile) that contains the anticodon CAU, in an ATP-dependent manner. Cytidine is converted to lysidine, thus changing the amino acid specificity of the tRNA from methionine to isoleucine.</text>
</comment>
<dbReference type="EMBL" id="NWUF01000005">
    <property type="protein sequence ID" value="PCE43125.1"/>
    <property type="molecule type" value="Genomic_DNA"/>
</dbReference>